<gene>
    <name evidence="5" type="ORF">I0K15_01790</name>
</gene>
<evidence type="ECO:0000256" key="2">
    <source>
        <dbReference type="ARBA" id="ARBA00022729"/>
    </source>
</evidence>
<dbReference type="InterPro" id="IPR051010">
    <property type="entry name" value="BCAA_transport"/>
</dbReference>
<evidence type="ECO:0000256" key="3">
    <source>
        <dbReference type="ARBA" id="ARBA00022970"/>
    </source>
</evidence>
<dbReference type="PANTHER" id="PTHR30483:SF38">
    <property type="entry name" value="BLR7848 PROTEIN"/>
    <property type="match status" value="1"/>
</dbReference>
<reference evidence="5 6" key="1">
    <citation type="submission" date="2020-11" db="EMBL/GenBank/DDBJ databases">
        <title>Description of Pontivivens ytuae sp. nov. isolated from deep sea sediment of Mariana Trench.</title>
        <authorList>
            <person name="Wang Z."/>
            <person name="Sun Q.-L."/>
            <person name="Xu X.-D."/>
            <person name="Tang Y.-Z."/>
            <person name="Zhang J."/>
        </authorList>
    </citation>
    <scope>NUCLEOTIDE SEQUENCE [LARGE SCALE GENOMIC DNA]</scope>
    <source>
        <strain evidence="5 6">MT2928</strain>
    </source>
</reference>
<dbReference type="SUPFAM" id="SSF53822">
    <property type="entry name" value="Periplasmic binding protein-like I"/>
    <property type="match status" value="1"/>
</dbReference>
<evidence type="ECO:0000313" key="5">
    <source>
        <dbReference type="EMBL" id="QPH54538.1"/>
    </source>
</evidence>
<dbReference type="PANTHER" id="PTHR30483">
    <property type="entry name" value="LEUCINE-SPECIFIC-BINDING PROTEIN"/>
    <property type="match status" value="1"/>
</dbReference>
<accession>A0A7S9LSP2</accession>
<evidence type="ECO:0000259" key="4">
    <source>
        <dbReference type="Pfam" id="PF13458"/>
    </source>
</evidence>
<sequence>MALTALSAALAITATQAQTVKIGVLTSHESEVAPISISFHDGLADYVTLANVRDGGVDGVDVEVVSCETRYTLEGHMQCYQELAAQGAVVAIPSSTEGAYALNRMAFQVGVPVMNGGLGQTAVADGEAFPNSFAFPANYYQAASAMIEHFEAELGGLEGRRIAYVYHDSLFGQEAIPLLQGIAQREGFTLDLHPVAPPGDDQRAVWGAIAQSQPDRVILWTVGRMTAVSIGTAAAVQYPREQMMGIWWTTLELMMRQIGPAADGMRAMSMSGVGHDVAAYNDLNEMVYFGGLGHGTMNNIGDIDYNRGLTAGLYLVEAAKAGMAFAEGGRLTGEAMRRGLETLDLTAEEIEAKGFGTLAPPLNMSCGNHSGGGLLQVIEYDAQFRRWENYGDYVAADDAVVDAAIAAASGVFTQQTGLPRRSCNAPS</sequence>
<dbReference type="KEGG" id="poz:I0K15_01790"/>
<dbReference type="EMBL" id="CP064942">
    <property type="protein sequence ID" value="QPH54538.1"/>
    <property type="molecule type" value="Genomic_DNA"/>
</dbReference>
<dbReference type="GO" id="GO:0006865">
    <property type="term" value="P:amino acid transport"/>
    <property type="evidence" value="ECO:0007669"/>
    <property type="project" value="UniProtKB-KW"/>
</dbReference>
<keyword evidence="3" id="KW-0813">Transport</keyword>
<proteinExistence type="inferred from homology"/>
<dbReference type="InterPro" id="IPR028082">
    <property type="entry name" value="Peripla_BP_I"/>
</dbReference>
<dbReference type="Proteomes" id="UP000594800">
    <property type="component" value="Chromosome"/>
</dbReference>
<dbReference type="AlphaFoldDB" id="A0A7S9LSP2"/>
<dbReference type="InterPro" id="IPR028081">
    <property type="entry name" value="Leu-bd"/>
</dbReference>
<keyword evidence="6" id="KW-1185">Reference proteome</keyword>
<protein>
    <submittedName>
        <fullName evidence="5">ABC transporter substrate-binding protein</fullName>
    </submittedName>
</protein>
<feature type="domain" description="Leucine-binding protein" evidence="4">
    <location>
        <begin position="19"/>
        <end position="345"/>
    </location>
</feature>
<keyword evidence="2" id="KW-0732">Signal</keyword>
<dbReference type="RefSeq" id="WP_196103747.1">
    <property type="nucleotide sequence ID" value="NZ_CP064942.1"/>
</dbReference>
<comment type="similarity">
    <text evidence="1">Belongs to the leucine-binding protein family.</text>
</comment>
<name>A0A7S9LSP2_9RHOB</name>
<keyword evidence="3" id="KW-0029">Amino-acid transport</keyword>
<evidence type="ECO:0000313" key="6">
    <source>
        <dbReference type="Proteomes" id="UP000594800"/>
    </source>
</evidence>
<organism evidence="5 6">
    <name type="scientific">Pontivivens ytuae</name>
    <dbReference type="NCBI Taxonomy" id="2789856"/>
    <lineage>
        <taxon>Bacteria</taxon>
        <taxon>Pseudomonadati</taxon>
        <taxon>Pseudomonadota</taxon>
        <taxon>Alphaproteobacteria</taxon>
        <taxon>Rhodobacterales</taxon>
        <taxon>Paracoccaceae</taxon>
        <taxon>Pontivivens</taxon>
    </lineage>
</organism>
<evidence type="ECO:0000256" key="1">
    <source>
        <dbReference type="ARBA" id="ARBA00010062"/>
    </source>
</evidence>
<dbReference type="Gene3D" id="3.40.50.2300">
    <property type="match status" value="2"/>
</dbReference>
<dbReference type="Pfam" id="PF13458">
    <property type="entry name" value="Peripla_BP_6"/>
    <property type="match status" value="1"/>
</dbReference>